<protein>
    <submittedName>
        <fullName evidence="1">Uncharacterized protein</fullName>
    </submittedName>
</protein>
<proteinExistence type="predicted"/>
<dbReference type="RefSeq" id="WP_076343445.1">
    <property type="nucleotide sequence ID" value="NZ_CP019082.1"/>
</dbReference>
<sequence length="149" mass="15065">MSLIEIQRAAASAVQAFKKASPTIVLIATLAAAAFAWKTREGAKAPAVDPLTTIGRTYVASLGDVYAGAWIEGASALESGKSVADALGVVAGSWQAGRVALFDKTAAPAFSKIVAENTADADVTAQNKTALAAAWRSFAAGLKSPATGK</sequence>
<dbReference type="STRING" id="1387353.BSF38_00653"/>
<organism evidence="1 2">
    <name type="scientific">Paludisphaera borealis</name>
    <dbReference type="NCBI Taxonomy" id="1387353"/>
    <lineage>
        <taxon>Bacteria</taxon>
        <taxon>Pseudomonadati</taxon>
        <taxon>Planctomycetota</taxon>
        <taxon>Planctomycetia</taxon>
        <taxon>Isosphaerales</taxon>
        <taxon>Isosphaeraceae</taxon>
        <taxon>Paludisphaera</taxon>
    </lineage>
</organism>
<reference evidence="2" key="1">
    <citation type="submission" date="2016-12" db="EMBL/GenBank/DDBJ databases">
        <title>Comparative genomics of four Isosphaeraceae planctomycetes: a common pool of plasmids and glycoside hydrolase genes.</title>
        <authorList>
            <person name="Ivanova A."/>
        </authorList>
    </citation>
    <scope>NUCLEOTIDE SEQUENCE [LARGE SCALE GENOMIC DNA]</scope>
    <source>
        <strain evidence="2">PX4</strain>
    </source>
</reference>
<evidence type="ECO:0000313" key="2">
    <source>
        <dbReference type="Proteomes" id="UP000186309"/>
    </source>
</evidence>
<dbReference type="OrthoDB" id="9911223at2"/>
<dbReference type="EMBL" id="CP019082">
    <property type="protein sequence ID" value="APW59237.1"/>
    <property type="molecule type" value="Genomic_DNA"/>
</dbReference>
<keyword evidence="2" id="KW-1185">Reference proteome</keyword>
<name>A0A1U7CK00_9BACT</name>
<accession>A0A1U7CK00</accession>
<dbReference type="Proteomes" id="UP000186309">
    <property type="component" value="Chromosome"/>
</dbReference>
<evidence type="ECO:0000313" key="1">
    <source>
        <dbReference type="EMBL" id="APW59237.1"/>
    </source>
</evidence>
<dbReference type="KEGG" id="pbor:BSF38_00653"/>
<dbReference type="AlphaFoldDB" id="A0A1U7CK00"/>
<gene>
    <name evidence="1" type="ORF">BSF38_00653</name>
</gene>